<reference evidence="2 3" key="1">
    <citation type="submission" date="2006-12" db="EMBL/GenBank/DDBJ databases">
        <title>Bifidobacterium adolescentis complete genome sequence.</title>
        <authorList>
            <person name="Suzuki T."/>
            <person name="Tsuda Y."/>
            <person name="Kanou N."/>
            <person name="Inoue T."/>
            <person name="Kumazaki K."/>
            <person name="Nagano S."/>
            <person name="Hirai S."/>
            <person name="Tanaka K."/>
            <person name="Watanabe K."/>
        </authorList>
    </citation>
    <scope>NUCLEOTIDE SEQUENCE [LARGE SCALE GENOMIC DNA]</scope>
    <source>
        <strain evidence="3">ATCC 15703 / DSM 20083 / NCTC 11814 / E194a</strain>
    </source>
</reference>
<name>A1A3J1_BIFAA</name>
<dbReference type="STRING" id="367928.BAD_1493"/>
<keyword evidence="3" id="KW-1185">Reference proteome</keyword>
<dbReference type="Proteomes" id="UP000008702">
    <property type="component" value="Chromosome"/>
</dbReference>
<protein>
    <submittedName>
        <fullName evidence="2">Uncharacterized protein</fullName>
    </submittedName>
</protein>
<dbReference type="KEGG" id="bad:BAD_1493"/>
<sequence>MMSGKIVKPDMRGIDRNRKGANHASSRQYPVDHSWWVGHRNRMGIGGTDSVHLHHRHPVRPSSVQEGGTHPDAVWQNRAIRRRSRLCLGQHPVGGAGRLVDGVRLSGSRRTQLHLHHRYSVRIAIVQDGQACALAIRSGNRQPVDSKYYKAAKATLGEAATDVNNWIDQQAAKAE</sequence>
<accession>A1A3J1</accession>
<dbReference type="EMBL" id="AP009256">
    <property type="protein sequence ID" value="BAF40274.1"/>
    <property type="molecule type" value="Genomic_DNA"/>
</dbReference>
<feature type="region of interest" description="Disordered" evidence="1">
    <location>
        <begin position="1"/>
        <end position="26"/>
    </location>
</feature>
<proteinExistence type="predicted"/>
<evidence type="ECO:0000313" key="3">
    <source>
        <dbReference type="Proteomes" id="UP000008702"/>
    </source>
</evidence>
<organism evidence="2 3">
    <name type="scientific">Bifidobacterium adolescentis (strain ATCC 15703 / DSM 20083 / NCTC 11814 / E194a)</name>
    <dbReference type="NCBI Taxonomy" id="367928"/>
    <lineage>
        <taxon>Bacteria</taxon>
        <taxon>Bacillati</taxon>
        <taxon>Actinomycetota</taxon>
        <taxon>Actinomycetes</taxon>
        <taxon>Bifidobacteriales</taxon>
        <taxon>Bifidobacteriaceae</taxon>
        <taxon>Bifidobacterium</taxon>
    </lineage>
</organism>
<dbReference type="AlphaFoldDB" id="A1A3J1"/>
<dbReference type="HOGENOM" id="CLU_130823_0_0_11"/>
<evidence type="ECO:0000256" key="1">
    <source>
        <dbReference type="SAM" id="MobiDB-lite"/>
    </source>
</evidence>
<feature type="compositionally biased region" description="Basic and acidic residues" evidence="1">
    <location>
        <begin position="7"/>
        <end position="18"/>
    </location>
</feature>
<evidence type="ECO:0000313" key="2">
    <source>
        <dbReference type="EMBL" id="BAF40274.1"/>
    </source>
</evidence>
<gene>
    <name evidence="2" type="ordered locus">BAD_1493</name>
</gene>